<dbReference type="InterPro" id="IPR036406">
    <property type="entry name" value="Coprogen_oxidase_aer_sf"/>
</dbReference>
<comment type="caution">
    <text evidence="8">The sequence shown here is derived from an EMBL/GenBank/DDBJ whole genome shotgun (WGS) entry which is preliminary data.</text>
</comment>
<evidence type="ECO:0000313" key="9">
    <source>
        <dbReference type="EMBL" id="KAL2494345.1"/>
    </source>
</evidence>
<evidence type="ECO:0000256" key="2">
    <source>
        <dbReference type="ARBA" id="ARBA00010644"/>
    </source>
</evidence>
<evidence type="ECO:0000313" key="8">
    <source>
        <dbReference type="EMBL" id="KAL2494318.1"/>
    </source>
</evidence>
<evidence type="ECO:0000256" key="7">
    <source>
        <dbReference type="ARBA" id="ARBA00049102"/>
    </source>
</evidence>
<gene>
    <name evidence="8" type="ORF">Fot_38075</name>
    <name evidence="9" type="ORF">Fot_38102</name>
</gene>
<evidence type="ECO:0000256" key="6">
    <source>
        <dbReference type="ARBA" id="ARBA00023244"/>
    </source>
</evidence>
<proteinExistence type="inferred from homology"/>
<dbReference type="EMBL" id="JBFOLJ010000011">
    <property type="protein sequence ID" value="KAL2494345.1"/>
    <property type="molecule type" value="Genomic_DNA"/>
</dbReference>
<dbReference type="GO" id="GO:0006779">
    <property type="term" value="P:porphyrin-containing compound biosynthetic process"/>
    <property type="evidence" value="ECO:0007669"/>
    <property type="project" value="UniProtKB-KW"/>
</dbReference>
<evidence type="ECO:0000256" key="5">
    <source>
        <dbReference type="ARBA" id="ARBA00023002"/>
    </source>
</evidence>
<dbReference type="EC" id="1.3.3.3" evidence="4"/>
<dbReference type="Pfam" id="PF01218">
    <property type="entry name" value="Coprogen_oxidas"/>
    <property type="match status" value="1"/>
</dbReference>
<dbReference type="AlphaFoldDB" id="A0ABD1S327"/>
<sequence>MENENKLVESSNSRVSILLENFKDLERIVTRRESAIAAANDIQGATTKVALAFQHAKSSDTPTVESGSKAEEIASTKAIRNYSHLWLTLVCEKVYDRGTTFGLKTGGRIESILVSLPVIARWEYDHQSEDRSNEWKPLDACIKWIRDF</sequence>
<protein>
    <recommendedName>
        <fullName evidence="4">coproporphyrinogen oxidase</fullName>
        <ecNumber evidence="4">1.3.3.3</ecNumber>
    </recommendedName>
</protein>
<dbReference type="SUPFAM" id="SSF102886">
    <property type="entry name" value="Coproporphyrinogen III oxidase"/>
    <property type="match status" value="1"/>
</dbReference>
<keyword evidence="6" id="KW-0627">Porphyrin biosynthesis</keyword>
<evidence type="ECO:0000256" key="3">
    <source>
        <dbReference type="ARBA" id="ARBA00011738"/>
    </source>
</evidence>
<dbReference type="InterPro" id="IPR001260">
    <property type="entry name" value="Coprogen_oxidase_aer"/>
</dbReference>
<name>A0ABD1S327_9LAMI</name>
<evidence type="ECO:0000313" key="10">
    <source>
        <dbReference type="Proteomes" id="UP001604277"/>
    </source>
</evidence>
<reference evidence="10" key="1">
    <citation type="submission" date="2024-07" db="EMBL/GenBank/DDBJ databases">
        <title>Two chromosome-level genome assemblies of Korean endemic species Abeliophyllum distichum and Forsythia ovata (Oleaceae).</title>
        <authorList>
            <person name="Jang H."/>
        </authorList>
    </citation>
    <scope>NUCLEOTIDE SEQUENCE [LARGE SCALE GENOMIC DNA]</scope>
</reference>
<keyword evidence="10" id="KW-1185">Reference proteome</keyword>
<dbReference type="PRINTS" id="PR00073">
    <property type="entry name" value="COPRGNOXDASE"/>
</dbReference>
<accession>A0ABD1S327</accession>
<dbReference type="Gene3D" id="3.40.1500.10">
    <property type="entry name" value="Coproporphyrinogen III oxidase, aerobic"/>
    <property type="match status" value="1"/>
</dbReference>
<comment type="pathway">
    <text evidence="1">Porphyrin-containing compound metabolism; protoporphyrin-IX biosynthesis; protoporphyrinogen-IX from coproporphyrinogen-III (O2 route): step 1/1.</text>
</comment>
<dbReference type="PANTHER" id="PTHR10755:SF0">
    <property type="entry name" value="OXYGEN-DEPENDENT COPROPORPHYRINOGEN-III OXIDASE, MITOCHONDRIAL"/>
    <property type="match status" value="1"/>
</dbReference>
<evidence type="ECO:0000256" key="4">
    <source>
        <dbReference type="ARBA" id="ARBA00012869"/>
    </source>
</evidence>
<dbReference type="EMBL" id="JBFOLJ010000011">
    <property type="protein sequence ID" value="KAL2494318.1"/>
    <property type="molecule type" value="Genomic_DNA"/>
</dbReference>
<dbReference type="PANTHER" id="PTHR10755">
    <property type="entry name" value="COPROPORPHYRINOGEN III OXIDASE, MITOCHONDRIAL"/>
    <property type="match status" value="1"/>
</dbReference>
<comment type="catalytic activity">
    <reaction evidence="7">
        <text>coproporphyrinogen III + O2 + 2 H(+) = protoporphyrinogen IX + 2 CO2 + 2 H2O</text>
        <dbReference type="Rhea" id="RHEA:18257"/>
        <dbReference type="ChEBI" id="CHEBI:15377"/>
        <dbReference type="ChEBI" id="CHEBI:15378"/>
        <dbReference type="ChEBI" id="CHEBI:15379"/>
        <dbReference type="ChEBI" id="CHEBI:16526"/>
        <dbReference type="ChEBI" id="CHEBI:57307"/>
        <dbReference type="ChEBI" id="CHEBI:57309"/>
        <dbReference type="EC" id="1.3.3.3"/>
    </reaction>
</comment>
<keyword evidence="5" id="KW-0560">Oxidoreductase</keyword>
<comment type="subunit">
    <text evidence="3">Homodimer.</text>
</comment>
<evidence type="ECO:0000256" key="1">
    <source>
        <dbReference type="ARBA" id="ARBA00005168"/>
    </source>
</evidence>
<organism evidence="8 10">
    <name type="scientific">Forsythia ovata</name>
    <dbReference type="NCBI Taxonomy" id="205694"/>
    <lineage>
        <taxon>Eukaryota</taxon>
        <taxon>Viridiplantae</taxon>
        <taxon>Streptophyta</taxon>
        <taxon>Embryophyta</taxon>
        <taxon>Tracheophyta</taxon>
        <taxon>Spermatophyta</taxon>
        <taxon>Magnoliopsida</taxon>
        <taxon>eudicotyledons</taxon>
        <taxon>Gunneridae</taxon>
        <taxon>Pentapetalae</taxon>
        <taxon>asterids</taxon>
        <taxon>lamiids</taxon>
        <taxon>Lamiales</taxon>
        <taxon>Oleaceae</taxon>
        <taxon>Forsythieae</taxon>
        <taxon>Forsythia</taxon>
    </lineage>
</organism>
<dbReference type="GO" id="GO:0004109">
    <property type="term" value="F:coproporphyrinogen oxidase activity"/>
    <property type="evidence" value="ECO:0007669"/>
    <property type="project" value="UniProtKB-EC"/>
</dbReference>
<reference evidence="8" key="2">
    <citation type="submission" date="2024-07" db="EMBL/GenBank/DDBJ databases">
        <title>Two chromosome-level genome assemblies of Korean endemic species Abeliophyllum distichum and Forsythia ovata (Oleaceae).</title>
        <authorList>
            <person name="Mun J.H."/>
        </authorList>
    </citation>
    <scope>NUCLEOTIDE SEQUENCE</scope>
    <source>
        <strain evidence="8">KNKB202402200001</strain>
        <tissue evidence="8">Leaf</tissue>
    </source>
</reference>
<dbReference type="Proteomes" id="UP001604277">
    <property type="component" value="Unassembled WGS sequence"/>
</dbReference>
<comment type="similarity">
    <text evidence="2">Belongs to the aerobic coproporphyrinogen-III oxidase family.</text>
</comment>